<dbReference type="UniPathway" id="UPA00059">
    <property type="reaction ID" value="UER00104"/>
</dbReference>
<dbReference type="InterPro" id="IPR015797">
    <property type="entry name" value="NUDIX_hydrolase-like_dom_sf"/>
</dbReference>
<name>A0A4Q7KJA2_9PSEU</name>
<dbReference type="GO" id="GO:0050992">
    <property type="term" value="P:dimethylallyl diphosphate biosynthetic process"/>
    <property type="evidence" value="ECO:0007669"/>
    <property type="project" value="UniProtKB-UniRule"/>
</dbReference>
<keyword evidence="8 10" id="KW-0414">Isoprene biosynthesis</keyword>
<evidence type="ECO:0000259" key="11">
    <source>
        <dbReference type="PROSITE" id="PS51462"/>
    </source>
</evidence>
<comment type="catalytic activity">
    <reaction evidence="10">
        <text>isopentenyl diphosphate = dimethylallyl diphosphate</text>
        <dbReference type="Rhea" id="RHEA:23284"/>
        <dbReference type="ChEBI" id="CHEBI:57623"/>
        <dbReference type="ChEBI" id="CHEBI:128769"/>
        <dbReference type="EC" id="5.3.3.2"/>
    </reaction>
</comment>
<keyword evidence="13" id="KW-1185">Reference proteome</keyword>
<keyword evidence="5 10" id="KW-0479">Metal-binding</keyword>
<dbReference type="InterPro" id="IPR000086">
    <property type="entry name" value="NUDIX_hydrolase_dom"/>
</dbReference>
<evidence type="ECO:0000256" key="1">
    <source>
        <dbReference type="ARBA" id="ARBA00004826"/>
    </source>
</evidence>
<dbReference type="PIRSF" id="PIRSF018427">
    <property type="entry name" value="Isopntndiph_ism"/>
    <property type="match status" value="1"/>
</dbReference>
<comment type="similarity">
    <text evidence="2 10">Belongs to the IPP isomerase type 1 family.</text>
</comment>
<evidence type="ECO:0000256" key="5">
    <source>
        <dbReference type="ARBA" id="ARBA00022723"/>
    </source>
</evidence>
<dbReference type="HAMAP" id="MF_00202">
    <property type="entry name" value="Idi"/>
    <property type="match status" value="1"/>
</dbReference>
<comment type="pathway">
    <text evidence="1 10">Isoprenoid biosynthesis; dimethylallyl diphosphate biosynthesis; dimethylallyl diphosphate from isopentenyl diphosphate: step 1/1.</text>
</comment>
<protein>
    <recommendedName>
        <fullName evidence="3 10">Isopentenyl-diphosphate Delta-isomerase</fullName>
        <shortName evidence="10">IPP isomerase</shortName>
        <ecNumber evidence="3 10">5.3.3.2</ecNumber>
    </recommendedName>
    <alternativeName>
        <fullName evidence="10">IPP:DMAPP isomerase</fullName>
    </alternativeName>
    <alternativeName>
        <fullName evidence="10">Isopentenyl pyrophosphate isomerase</fullName>
    </alternativeName>
</protein>
<evidence type="ECO:0000313" key="12">
    <source>
        <dbReference type="EMBL" id="RZS33946.1"/>
    </source>
</evidence>
<dbReference type="RefSeq" id="WP_130347215.1">
    <property type="nucleotide sequence ID" value="NZ_SGWQ01000010.1"/>
</dbReference>
<dbReference type="OrthoDB" id="9809458at2"/>
<reference evidence="12 13" key="1">
    <citation type="submission" date="2019-02" db="EMBL/GenBank/DDBJ databases">
        <title>Genomic Encyclopedia of Type Strains, Phase IV (KMG-IV): sequencing the most valuable type-strain genomes for metagenomic binning, comparative biology and taxonomic classification.</title>
        <authorList>
            <person name="Goeker M."/>
        </authorList>
    </citation>
    <scope>NUCLEOTIDE SEQUENCE [LARGE SCALE GENOMIC DNA]</scope>
    <source>
        <strain evidence="12 13">DSM 101727</strain>
    </source>
</reference>
<dbReference type="PANTHER" id="PTHR10885:SF0">
    <property type="entry name" value="ISOPENTENYL-DIPHOSPHATE DELTA-ISOMERASE"/>
    <property type="match status" value="1"/>
</dbReference>
<feature type="binding site" evidence="10">
    <location>
        <position position="36"/>
    </location>
    <ligand>
        <name>Mn(2+)</name>
        <dbReference type="ChEBI" id="CHEBI:29035"/>
    </ligand>
</feature>
<dbReference type="Gene3D" id="3.90.79.10">
    <property type="entry name" value="Nucleoside Triphosphate Pyrophosphohydrolase"/>
    <property type="match status" value="1"/>
</dbReference>
<sequence>MGNSREQLPVELVDATGVGIGTCTVTEAHTAPGRLHRAFSVQLVDPDGRLLLQRRAPVKTRFASRWSNTCCGHPAPGQRVEEAAVGRLAEELGLTATLTEVGSFTYRAADTGSGFVEHEWDHVLLGTLTDGEPAPDPAEVSDYTWLDPAHVHSAMADDPHAYTPWLSSVLRLVTAARH</sequence>
<evidence type="ECO:0000256" key="4">
    <source>
        <dbReference type="ARBA" id="ARBA00022490"/>
    </source>
</evidence>
<feature type="binding site" evidence="10">
    <location>
        <position position="119"/>
    </location>
    <ligand>
        <name>Mn(2+)</name>
        <dbReference type="ChEBI" id="CHEBI:29035"/>
    </ligand>
</feature>
<dbReference type="InterPro" id="IPR011876">
    <property type="entry name" value="IsopentenylPP_isomerase_typ1"/>
</dbReference>
<evidence type="ECO:0000256" key="9">
    <source>
        <dbReference type="ARBA" id="ARBA00023235"/>
    </source>
</evidence>
<keyword evidence="7 10" id="KW-0464">Manganese</keyword>
<comment type="caution">
    <text evidence="12">The sequence shown here is derived from an EMBL/GenBank/DDBJ whole genome shotgun (WGS) entry which is preliminary data.</text>
</comment>
<comment type="subcellular location">
    <subcellularLocation>
        <location evidence="10">Cytoplasm</location>
    </subcellularLocation>
</comment>
<dbReference type="PROSITE" id="PS51462">
    <property type="entry name" value="NUDIX"/>
    <property type="match status" value="1"/>
</dbReference>
<feature type="domain" description="Nudix hydrolase" evidence="11">
    <location>
        <begin position="34"/>
        <end position="168"/>
    </location>
</feature>
<feature type="binding site" evidence="10">
    <location>
        <position position="73"/>
    </location>
    <ligand>
        <name>Mn(2+)</name>
        <dbReference type="ChEBI" id="CHEBI:29035"/>
    </ligand>
</feature>
<feature type="active site" evidence="10">
    <location>
        <position position="71"/>
    </location>
</feature>
<dbReference type="AlphaFoldDB" id="A0A4Q7KJA2"/>
<feature type="binding site" evidence="10">
    <location>
        <position position="117"/>
    </location>
    <ligand>
        <name>Mn(2+)</name>
        <dbReference type="ChEBI" id="CHEBI:29035"/>
    </ligand>
</feature>
<dbReference type="SUPFAM" id="SSF55811">
    <property type="entry name" value="Nudix"/>
    <property type="match status" value="1"/>
</dbReference>
<proteinExistence type="inferred from homology"/>
<dbReference type="EMBL" id="SGWQ01000010">
    <property type="protein sequence ID" value="RZS33946.1"/>
    <property type="molecule type" value="Genomic_DNA"/>
</dbReference>
<feature type="active site" evidence="10">
    <location>
        <position position="119"/>
    </location>
</feature>
<comment type="cofactor">
    <cofactor evidence="10">
        <name>Mn(2+)</name>
        <dbReference type="ChEBI" id="CHEBI:29035"/>
    </cofactor>
    <text evidence="10">Binds 1 Mn(2+) ion per subunit.</text>
</comment>
<dbReference type="CDD" id="cd02885">
    <property type="entry name" value="NUDIX_IPP_Isomerase"/>
    <property type="match status" value="1"/>
</dbReference>
<keyword evidence="4 10" id="KW-0963">Cytoplasm</keyword>
<dbReference type="Pfam" id="PF00293">
    <property type="entry name" value="NUDIX"/>
    <property type="match status" value="1"/>
</dbReference>
<keyword evidence="9 10" id="KW-0413">Isomerase</keyword>
<keyword evidence="6 10" id="KW-0460">Magnesium</keyword>
<dbReference type="Proteomes" id="UP000294257">
    <property type="component" value="Unassembled WGS sequence"/>
</dbReference>
<evidence type="ECO:0000256" key="8">
    <source>
        <dbReference type="ARBA" id="ARBA00023229"/>
    </source>
</evidence>
<evidence type="ECO:0000256" key="6">
    <source>
        <dbReference type="ARBA" id="ARBA00022842"/>
    </source>
</evidence>
<evidence type="ECO:0000256" key="3">
    <source>
        <dbReference type="ARBA" id="ARBA00012057"/>
    </source>
</evidence>
<comment type="function">
    <text evidence="10">Catalyzes the 1,3-allylic rearrangement of the homoallylic substrate isopentenyl (IPP) to its highly electrophilic allylic isomer, dimethylallyl diphosphate (DMAPP).</text>
</comment>
<organism evidence="12 13">
    <name type="scientific">Herbihabitans rhizosphaerae</name>
    <dbReference type="NCBI Taxonomy" id="1872711"/>
    <lineage>
        <taxon>Bacteria</taxon>
        <taxon>Bacillati</taxon>
        <taxon>Actinomycetota</taxon>
        <taxon>Actinomycetes</taxon>
        <taxon>Pseudonocardiales</taxon>
        <taxon>Pseudonocardiaceae</taxon>
        <taxon>Herbihabitans</taxon>
    </lineage>
</organism>
<feature type="binding site" evidence="10">
    <location>
        <position position="91"/>
    </location>
    <ligand>
        <name>Mg(2+)</name>
        <dbReference type="ChEBI" id="CHEBI:18420"/>
    </ligand>
</feature>
<dbReference type="NCBIfam" id="TIGR02150">
    <property type="entry name" value="IPP_isom_1"/>
    <property type="match status" value="1"/>
</dbReference>
<dbReference type="InterPro" id="IPR056375">
    <property type="entry name" value="Idi_bact"/>
</dbReference>
<evidence type="ECO:0000313" key="13">
    <source>
        <dbReference type="Proteomes" id="UP000294257"/>
    </source>
</evidence>
<evidence type="ECO:0000256" key="2">
    <source>
        <dbReference type="ARBA" id="ARBA00007579"/>
    </source>
</evidence>
<feature type="binding site" evidence="10">
    <location>
        <position position="29"/>
    </location>
    <ligand>
        <name>Mn(2+)</name>
        <dbReference type="ChEBI" id="CHEBI:29035"/>
    </ligand>
</feature>
<evidence type="ECO:0000256" key="7">
    <source>
        <dbReference type="ARBA" id="ARBA00023211"/>
    </source>
</evidence>
<evidence type="ECO:0000256" key="10">
    <source>
        <dbReference type="HAMAP-Rule" id="MF_00202"/>
    </source>
</evidence>
<comment type="cofactor">
    <cofactor evidence="10">
        <name>Mg(2+)</name>
        <dbReference type="ChEBI" id="CHEBI:18420"/>
    </cofactor>
    <text evidence="10">Binds 1 Mg(2+) ion per subunit. The magnesium ion binds only when substrate is bound.</text>
</comment>
<dbReference type="PANTHER" id="PTHR10885">
    <property type="entry name" value="ISOPENTENYL-DIPHOSPHATE DELTA-ISOMERASE"/>
    <property type="match status" value="1"/>
</dbReference>
<dbReference type="NCBIfam" id="NF002995">
    <property type="entry name" value="PRK03759.1"/>
    <property type="match status" value="1"/>
</dbReference>
<dbReference type="GO" id="GO:0004452">
    <property type="term" value="F:isopentenyl-diphosphate delta-isomerase activity"/>
    <property type="evidence" value="ECO:0007669"/>
    <property type="project" value="UniProtKB-UniRule"/>
</dbReference>
<accession>A0A4Q7KJA2</accession>
<dbReference type="GO" id="GO:0009240">
    <property type="term" value="P:isopentenyl diphosphate biosynthetic process"/>
    <property type="evidence" value="ECO:0007669"/>
    <property type="project" value="TreeGrafter"/>
</dbReference>
<gene>
    <name evidence="10" type="primary">idi</name>
    <name evidence="12" type="ORF">EV193_11096</name>
</gene>
<dbReference type="EC" id="5.3.3.2" evidence="3 10"/>
<dbReference type="GO" id="GO:0005737">
    <property type="term" value="C:cytoplasm"/>
    <property type="evidence" value="ECO:0007669"/>
    <property type="project" value="UniProtKB-SubCell"/>
</dbReference>
<dbReference type="GO" id="GO:0046872">
    <property type="term" value="F:metal ion binding"/>
    <property type="evidence" value="ECO:0007669"/>
    <property type="project" value="UniProtKB-KW"/>
</dbReference>